<dbReference type="InterPro" id="IPR005511">
    <property type="entry name" value="SMP-30"/>
</dbReference>
<dbReference type="InterPro" id="IPR011042">
    <property type="entry name" value="6-blade_b-propeller_TolB-like"/>
</dbReference>
<dbReference type="PANTHER" id="PTHR10907:SF47">
    <property type="entry name" value="REGUCALCIN"/>
    <property type="match status" value="1"/>
</dbReference>
<keyword evidence="4" id="KW-1185">Reference proteome</keyword>
<dbReference type="EMBL" id="JBHSGP010000005">
    <property type="protein sequence ID" value="MFC4721157.1"/>
    <property type="molecule type" value="Genomic_DNA"/>
</dbReference>
<dbReference type="InterPro" id="IPR013658">
    <property type="entry name" value="SGL"/>
</dbReference>
<dbReference type="PRINTS" id="PR01790">
    <property type="entry name" value="SMP30FAMILY"/>
</dbReference>
<dbReference type="PROSITE" id="PS51257">
    <property type="entry name" value="PROKAR_LIPOPROTEIN"/>
    <property type="match status" value="1"/>
</dbReference>
<protein>
    <submittedName>
        <fullName evidence="3">SMP-30/gluconolactonase/LRE family protein</fullName>
        <ecNumber evidence="3">3.1.1.99</ecNumber>
    </submittedName>
</protein>
<evidence type="ECO:0000313" key="3">
    <source>
        <dbReference type="EMBL" id="MFC4721157.1"/>
    </source>
</evidence>
<evidence type="ECO:0000256" key="1">
    <source>
        <dbReference type="ARBA" id="ARBA00008853"/>
    </source>
</evidence>
<gene>
    <name evidence="3" type="ORF">ACFO5O_02405</name>
</gene>
<organism evidence="3 4">
    <name type="scientific">Geojedonia litorea</name>
    <dbReference type="NCBI Taxonomy" id="1268269"/>
    <lineage>
        <taxon>Bacteria</taxon>
        <taxon>Pseudomonadati</taxon>
        <taxon>Bacteroidota</taxon>
        <taxon>Flavobacteriia</taxon>
        <taxon>Flavobacteriales</taxon>
        <taxon>Flavobacteriaceae</taxon>
        <taxon>Geojedonia</taxon>
    </lineage>
</organism>
<feature type="domain" description="SMP-30/Gluconolactonase/LRE-like region" evidence="2">
    <location>
        <begin position="57"/>
        <end position="299"/>
    </location>
</feature>
<dbReference type="PANTHER" id="PTHR10907">
    <property type="entry name" value="REGUCALCIN"/>
    <property type="match status" value="1"/>
</dbReference>
<dbReference type="Proteomes" id="UP001595953">
    <property type="component" value="Unassembled WGS sequence"/>
</dbReference>
<evidence type="ECO:0000313" key="4">
    <source>
        <dbReference type="Proteomes" id="UP001595953"/>
    </source>
</evidence>
<proteinExistence type="inferred from homology"/>
<dbReference type="EC" id="3.1.1.99" evidence="3"/>
<comment type="caution">
    <text evidence="3">The sequence shown here is derived from an EMBL/GenBank/DDBJ whole genome shotgun (WGS) entry which is preliminary data.</text>
</comment>
<keyword evidence="3" id="KW-0378">Hydrolase</keyword>
<dbReference type="GO" id="GO:0016787">
    <property type="term" value="F:hydrolase activity"/>
    <property type="evidence" value="ECO:0007669"/>
    <property type="project" value="UniProtKB-KW"/>
</dbReference>
<name>A0ABV9MYS1_9FLAO</name>
<accession>A0ABV9MYS1</accession>
<dbReference type="RefSeq" id="WP_387960599.1">
    <property type="nucleotide sequence ID" value="NZ_JBHSGP010000005.1"/>
</dbReference>
<dbReference type="Gene3D" id="2.120.10.30">
    <property type="entry name" value="TolB, C-terminal domain"/>
    <property type="match status" value="1"/>
</dbReference>
<evidence type="ECO:0000259" key="2">
    <source>
        <dbReference type="Pfam" id="PF08450"/>
    </source>
</evidence>
<reference evidence="4" key="1">
    <citation type="journal article" date="2019" name="Int. J. Syst. Evol. Microbiol.">
        <title>The Global Catalogue of Microorganisms (GCM) 10K type strain sequencing project: providing services to taxonomists for standard genome sequencing and annotation.</title>
        <authorList>
            <consortium name="The Broad Institute Genomics Platform"/>
            <consortium name="The Broad Institute Genome Sequencing Center for Infectious Disease"/>
            <person name="Wu L."/>
            <person name="Ma J."/>
        </authorList>
    </citation>
    <scope>NUCLEOTIDE SEQUENCE [LARGE SCALE GENOMIC DNA]</scope>
    <source>
        <strain evidence="4">CCUG 63682</strain>
    </source>
</reference>
<dbReference type="SUPFAM" id="SSF63829">
    <property type="entry name" value="Calcium-dependent phosphotriesterase"/>
    <property type="match status" value="1"/>
</dbReference>
<dbReference type="Pfam" id="PF08450">
    <property type="entry name" value="SGL"/>
    <property type="match status" value="1"/>
</dbReference>
<sequence length="335" mass="37516">MKHQLNLFWKLRTLFIVVTFTMSLIGCQNKKKQELPSETVNTLKNKAILEYNIKAQLGEGAFWNHQTQEFYWIDIEAKQLHIYNPKTKTNRTLETPSRIGTVVPIDTISALVALEDGIYKMNITTGETTLLSDVEQNIPTNRFNDGKCDPSGRLWVGSMGLKQRPHVANLYMIDAKGQAHLKLDSITISNGIVWTKDKATMYYIDTPTLEIKAFDYDDVTGTISNPRIAVKVADSLGYPDGMTIDEHDNLWVGMWNGNAVLCFDPKTGEVISRIEVPAHNVTSCAFGGTTLDTLFITTASIDMSEEEQHRYPLAGSVFKAVPGVKGVKNTFFKTE</sequence>
<comment type="similarity">
    <text evidence="1">Belongs to the SMP-30/CGR1 family.</text>
</comment>